<name>A0A6A4GDJ6_9AGAR</name>
<feature type="compositionally biased region" description="Polar residues" evidence="1">
    <location>
        <begin position="292"/>
        <end position="301"/>
    </location>
</feature>
<dbReference type="OrthoDB" id="3063186at2759"/>
<gene>
    <name evidence="2" type="ORF">BT96DRAFT_1008962</name>
</gene>
<feature type="compositionally biased region" description="Low complexity" evidence="1">
    <location>
        <begin position="191"/>
        <end position="235"/>
    </location>
</feature>
<accession>A0A6A4GDJ6</accession>
<organism evidence="2 3">
    <name type="scientific">Gymnopus androsaceus JB14</name>
    <dbReference type="NCBI Taxonomy" id="1447944"/>
    <lineage>
        <taxon>Eukaryota</taxon>
        <taxon>Fungi</taxon>
        <taxon>Dikarya</taxon>
        <taxon>Basidiomycota</taxon>
        <taxon>Agaricomycotina</taxon>
        <taxon>Agaricomycetes</taxon>
        <taxon>Agaricomycetidae</taxon>
        <taxon>Agaricales</taxon>
        <taxon>Marasmiineae</taxon>
        <taxon>Omphalotaceae</taxon>
        <taxon>Gymnopus</taxon>
    </lineage>
</organism>
<keyword evidence="3" id="KW-1185">Reference proteome</keyword>
<evidence type="ECO:0000313" key="3">
    <source>
        <dbReference type="Proteomes" id="UP000799118"/>
    </source>
</evidence>
<reference evidence="2" key="1">
    <citation type="journal article" date="2019" name="Environ. Microbiol.">
        <title>Fungal ecological strategies reflected in gene transcription - a case study of two litter decomposers.</title>
        <authorList>
            <person name="Barbi F."/>
            <person name="Kohler A."/>
            <person name="Barry K."/>
            <person name="Baskaran P."/>
            <person name="Daum C."/>
            <person name="Fauchery L."/>
            <person name="Ihrmark K."/>
            <person name="Kuo A."/>
            <person name="LaButti K."/>
            <person name="Lipzen A."/>
            <person name="Morin E."/>
            <person name="Grigoriev I.V."/>
            <person name="Henrissat B."/>
            <person name="Lindahl B."/>
            <person name="Martin F."/>
        </authorList>
    </citation>
    <scope>NUCLEOTIDE SEQUENCE</scope>
    <source>
        <strain evidence="2">JB14</strain>
    </source>
</reference>
<sequence>MLSRETAAKDQTILCNLSGVPVLKKLDLDNLSPEQVASLLIEYLKALWHFTWPQDREQPSIPFAAIKANPEDFIDTKKFRFPVILKAVKMLDVDARFKLAVYLMTILSVDHPEPFTFREKADISARVEARGVKEEAERGTGQEIIDPIASMSTIQLLLNAPSDTPRKSDTNTMAKSPPETPPPETPPPETPKSSTAPTATPNSPTPPSTLKSPTATSDSPTPPLTLKSPTQKLSTPTPPPPPVSSSDTATIAEQGSSAHPMGPQLPRTFPQFHQPANDNSPPPTDPSVEESPGSTNLTETATGMEVDAHAGAVVPTQLRGRKRKCKEPASEGCNTRARVQAQPTPTPTPRRSVRGSMTAANANAKPIRRR</sequence>
<evidence type="ECO:0000256" key="1">
    <source>
        <dbReference type="SAM" id="MobiDB-lite"/>
    </source>
</evidence>
<feature type="compositionally biased region" description="Pro residues" evidence="1">
    <location>
        <begin position="178"/>
        <end position="190"/>
    </location>
</feature>
<dbReference type="AlphaFoldDB" id="A0A6A4GDJ6"/>
<evidence type="ECO:0000313" key="2">
    <source>
        <dbReference type="EMBL" id="KAE9383616.1"/>
    </source>
</evidence>
<proteinExistence type="predicted"/>
<feature type="region of interest" description="Disordered" evidence="1">
    <location>
        <begin position="160"/>
        <end position="370"/>
    </location>
</feature>
<dbReference type="Proteomes" id="UP000799118">
    <property type="component" value="Unassembled WGS sequence"/>
</dbReference>
<dbReference type="EMBL" id="ML770387">
    <property type="protein sequence ID" value="KAE9383616.1"/>
    <property type="molecule type" value="Genomic_DNA"/>
</dbReference>
<protein>
    <submittedName>
        <fullName evidence="2">Uncharacterized protein</fullName>
    </submittedName>
</protein>